<accession>A0A8T1V597</accession>
<dbReference type="AlphaFoldDB" id="A0A8T1V597"/>
<dbReference type="EMBL" id="JAGDFM010000820">
    <property type="protein sequence ID" value="KAG7376086.1"/>
    <property type="molecule type" value="Genomic_DNA"/>
</dbReference>
<evidence type="ECO:0000313" key="1">
    <source>
        <dbReference type="EMBL" id="KAG7376086.1"/>
    </source>
</evidence>
<dbReference type="OrthoDB" id="124034at2759"/>
<keyword evidence="2" id="KW-1185">Reference proteome</keyword>
<gene>
    <name evidence="1" type="ORF">PHYPSEUDO_014501</name>
</gene>
<name>A0A8T1V597_9STRA</name>
<protein>
    <submittedName>
        <fullName evidence="1">Uncharacterized protein</fullName>
    </submittedName>
</protein>
<organism evidence="1 2">
    <name type="scientific">Phytophthora pseudosyringae</name>
    <dbReference type="NCBI Taxonomy" id="221518"/>
    <lineage>
        <taxon>Eukaryota</taxon>
        <taxon>Sar</taxon>
        <taxon>Stramenopiles</taxon>
        <taxon>Oomycota</taxon>
        <taxon>Peronosporomycetes</taxon>
        <taxon>Peronosporales</taxon>
        <taxon>Peronosporaceae</taxon>
        <taxon>Phytophthora</taxon>
    </lineage>
</organism>
<proteinExistence type="predicted"/>
<reference evidence="1" key="1">
    <citation type="submission" date="2021-02" db="EMBL/GenBank/DDBJ databases">
        <authorList>
            <person name="Palmer J.M."/>
        </authorList>
    </citation>
    <scope>NUCLEOTIDE SEQUENCE</scope>
    <source>
        <strain evidence="1">SCRP734</strain>
    </source>
</reference>
<comment type="caution">
    <text evidence="1">The sequence shown here is derived from an EMBL/GenBank/DDBJ whole genome shotgun (WGS) entry which is preliminary data.</text>
</comment>
<evidence type="ECO:0000313" key="2">
    <source>
        <dbReference type="Proteomes" id="UP000694044"/>
    </source>
</evidence>
<sequence length="190" mass="21521">MHGQITEMGALMESMKTRQDEEYAAMYCYQDGEDDVMALRSVAVRHRQQRLPDGDFWLEVEVEIGPIRLTKLVDTGCTRFAIDKNTLKALQANVELEPEIGSFRNADGSVGQTTDKTLTTFKMLTFSICRTFTYAFRVADTLLYPMMTNCDFLCNPKCSSDMQCRAEVNIKDELGNWALEKVVDGERVTG</sequence>
<dbReference type="Proteomes" id="UP000694044">
    <property type="component" value="Unassembled WGS sequence"/>
</dbReference>